<keyword evidence="2" id="KW-1185">Reference proteome</keyword>
<protein>
    <recommendedName>
        <fullName evidence="3">DUF3575 domain-containing protein</fullName>
    </recommendedName>
</protein>
<evidence type="ECO:0000313" key="1">
    <source>
        <dbReference type="EMBL" id="RAW00577.1"/>
    </source>
</evidence>
<organism evidence="1 2">
    <name type="scientific">Pseudochryseolinea flava</name>
    <dbReference type="NCBI Taxonomy" id="2059302"/>
    <lineage>
        <taxon>Bacteria</taxon>
        <taxon>Pseudomonadati</taxon>
        <taxon>Bacteroidota</taxon>
        <taxon>Cytophagia</taxon>
        <taxon>Cytophagales</taxon>
        <taxon>Fulvivirgaceae</taxon>
        <taxon>Pseudochryseolinea</taxon>
    </lineage>
</organism>
<dbReference type="Proteomes" id="UP000251889">
    <property type="component" value="Unassembled WGS sequence"/>
</dbReference>
<dbReference type="EMBL" id="QMFY01000006">
    <property type="protein sequence ID" value="RAW00577.1"/>
    <property type="molecule type" value="Genomic_DNA"/>
</dbReference>
<comment type="caution">
    <text evidence="1">The sequence shown here is derived from an EMBL/GenBank/DDBJ whole genome shotgun (WGS) entry which is preliminary data.</text>
</comment>
<accession>A0A364Y1N7</accession>
<evidence type="ECO:0008006" key="3">
    <source>
        <dbReference type="Google" id="ProtNLM"/>
    </source>
</evidence>
<dbReference type="AlphaFoldDB" id="A0A364Y1N7"/>
<reference evidence="1 2" key="1">
    <citation type="submission" date="2018-06" db="EMBL/GenBank/DDBJ databases">
        <title>Chryseolinea flavus sp. nov., a member of the phylum Bacteroidetes isolated from soil.</title>
        <authorList>
            <person name="Li Y."/>
            <person name="Wang J."/>
        </authorList>
    </citation>
    <scope>NUCLEOTIDE SEQUENCE [LARGE SCALE GENOMIC DNA]</scope>
    <source>
        <strain evidence="1 2">SDU1-6</strain>
    </source>
</reference>
<proteinExistence type="predicted"/>
<gene>
    <name evidence="1" type="ORF">DQQ10_13340</name>
</gene>
<evidence type="ECO:0000313" key="2">
    <source>
        <dbReference type="Proteomes" id="UP000251889"/>
    </source>
</evidence>
<name>A0A364Y1N7_9BACT</name>
<sequence>MIFSPELCAQNIYAEFLGNSGGLYSINYEHVIKQTDKKVWGVHGGFSFYRVRGKYNHFSKPIGFTYWNRPQGKHHAEFGICLNYIQGLRDNRERWDFEDVRYTKTLATLLNVGYRFQKPDKGFLLKVYYAPALILYEFESVEYVPRYMEFYPVGFGLSVGSRINLK</sequence>